<evidence type="ECO:0000259" key="4">
    <source>
        <dbReference type="SMART" id="SM00796"/>
    </source>
</evidence>
<name>A0ABP8ZS93_9MICO</name>
<dbReference type="Pfam" id="PF02626">
    <property type="entry name" value="CT_A_B"/>
    <property type="match status" value="1"/>
</dbReference>
<dbReference type="NCBIfam" id="TIGR00724">
    <property type="entry name" value="urea_amlyse_rel"/>
    <property type="match status" value="1"/>
</dbReference>
<keyword evidence="7" id="KW-1185">Reference proteome</keyword>
<protein>
    <submittedName>
        <fullName evidence="6">Urea amidolyase family protein</fullName>
    </submittedName>
</protein>
<dbReference type="Pfam" id="PF02682">
    <property type="entry name" value="CT_C_D"/>
    <property type="match status" value="1"/>
</dbReference>
<feature type="domain" description="Carboxyltransferase" evidence="5">
    <location>
        <begin position="255"/>
        <end position="529"/>
    </location>
</feature>
<dbReference type="InterPro" id="IPR052708">
    <property type="entry name" value="PxpC"/>
</dbReference>
<gene>
    <name evidence="6" type="ORF">GCM10023351_02180</name>
</gene>
<organism evidence="6 7">
    <name type="scientific">Microbacterium gilvum</name>
    <dbReference type="NCBI Taxonomy" id="1336204"/>
    <lineage>
        <taxon>Bacteria</taxon>
        <taxon>Bacillati</taxon>
        <taxon>Actinomycetota</taxon>
        <taxon>Actinomycetes</taxon>
        <taxon>Micrococcales</taxon>
        <taxon>Microbacteriaceae</taxon>
        <taxon>Microbacterium</taxon>
    </lineage>
</organism>
<evidence type="ECO:0000256" key="2">
    <source>
        <dbReference type="ARBA" id="ARBA00022801"/>
    </source>
</evidence>
<dbReference type="SMART" id="SM00797">
    <property type="entry name" value="AHS2"/>
    <property type="match status" value="1"/>
</dbReference>
<dbReference type="PANTHER" id="PTHR43309">
    <property type="entry name" value="5-OXOPROLINASE SUBUNIT C"/>
    <property type="match status" value="1"/>
</dbReference>
<dbReference type="InterPro" id="IPR029000">
    <property type="entry name" value="Cyclophilin-like_dom_sf"/>
</dbReference>
<dbReference type="Proteomes" id="UP001501645">
    <property type="component" value="Unassembled WGS sequence"/>
</dbReference>
<keyword evidence="3" id="KW-0067">ATP-binding</keyword>
<dbReference type="EMBL" id="BAABKO010000001">
    <property type="protein sequence ID" value="GAA4763196.1"/>
    <property type="molecule type" value="Genomic_DNA"/>
</dbReference>
<reference evidence="7" key="1">
    <citation type="journal article" date="2019" name="Int. J. Syst. Evol. Microbiol.">
        <title>The Global Catalogue of Microorganisms (GCM) 10K type strain sequencing project: providing services to taxonomists for standard genome sequencing and annotation.</title>
        <authorList>
            <consortium name="The Broad Institute Genomics Platform"/>
            <consortium name="The Broad Institute Genome Sequencing Center for Infectious Disease"/>
            <person name="Wu L."/>
            <person name="Ma J."/>
        </authorList>
    </citation>
    <scope>NUCLEOTIDE SEQUENCE [LARGE SCALE GENOMIC DNA]</scope>
    <source>
        <strain evidence="7">JCM 18537</strain>
    </source>
</reference>
<proteinExistence type="predicted"/>
<sequence>MLVASDTAYLVEEDDAEGARRLHAALAAETPAGVVELVAGARTVLVRFRRGAGRGLRELLETIPGRDPGAAAGSAVVALTVVYDGEDLAAVADLLGASPDALATRHAAAEWRVAFAGFAPGFAYLVSDDPLFDVPRRASPRTRVPAGSVALAGPYSGVYPRDSPGGWQLIGRTDAALWDPDREPAALLAPGASVRFLPARDVLAASAPDPGRTPRPGSARVVDMPGERRVAPAVVVVEPGLQLLVEDAGRAGRAAMGVSPSGAADRTALHDANVAVGNDPGEAALELLLGGAVLRFRASGAAAIAGAPVEARLVRGDDVHPLGAGRPFAVADGDELRIGHAERGLRAYIAIRGGLALAPVLGSLATDLLGGIGPRELGGRGLRAGDVLPLRGPSAARRLVEPWAAPARTLPAPGEVAELRVVLGPRADRFARGSLRRLLADAWTVTPRSDRTGVRLEGAHPLVRTVESELPSEGVAAGAVQVPSDGQPVLFLADHPVTGGYPVVAAVVDDDLDLAGQLPPGALVRFRLV</sequence>
<evidence type="ECO:0000256" key="3">
    <source>
        <dbReference type="ARBA" id="ARBA00022840"/>
    </source>
</evidence>
<keyword evidence="1" id="KW-0547">Nucleotide-binding</keyword>
<evidence type="ECO:0000259" key="5">
    <source>
        <dbReference type="SMART" id="SM00797"/>
    </source>
</evidence>
<dbReference type="Gene3D" id="2.40.100.10">
    <property type="entry name" value="Cyclophilin-like"/>
    <property type="match status" value="2"/>
</dbReference>
<dbReference type="InterPro" id="IPR003778">
    <property type="entry name" value="CT_A_B"/>
</dbReference>
<comment type="caution">
    <text evidence="6">The sequence shown here is derived from an EMBL/GenBank/DDBJ whole genome shotgun (WGS) entry which is preliminary data.</text>
</comment>
<dbReference type="PANTHER" id="PTHR43309:SF3">
    <property type="entry name" value="5-OXOPROLINASE SUBUNIT C"/>
    <property type="match status" value="1"/>
</dbReference>
<accession>A0ABP8ZS93</accession>
<evidence type="ECO:0000313" key="6">
    <source>
        <dbReference type="EMBL" id="GAA4763196.1"/>
    </source>
</evidence>
<keyword evidence="2" id="KW-0378">Hydrolase</keyword>
<evidence type="ECO:0000313" key="7">
    <source>
        <dbReference type="Proteomes" id="UP001501645"/>
    </source>
</evidence>
<dbReference type="InterPro" id="IPR003833">
    <property type="entry name" value="CT_C_D"/>
</dbReference>
<evidence type="ECO:0000256" key="1">
    <source>
        <dbReference type="ARBA" id="ARBA00022741"/>
    </source>
</evidence>
<dbReference type="Gene3D" id="3.30.1360.40">
    <property type="match status" value="1"/>
</dbReference>
<dbReference type="SUPFAM" id="SSF50891">
    <property type="entry name" value="Cyclophilin-like"/>
    <property type="match status" value="2"/>
</dbReference>
<feature type="domain" description="Carboxyltransferase" evidence="4">
    <location>
        <begin position="1"/>
        <end position="188"/>
    </location>
</feature>
<dbReference type="SMART" id="SM00796">
    <property type="entry name" value="AHS1"/>
    <property type="match status" value="1"/>
</dbReference>